<accession>A0ABS6V3L5</accession>
<feature type="coiled-coil region" evidence="10">
    <location>
        <begin position="245"/>
        <end position="294"/>
    </location>
</feature>
<keyword evidence="10" id="KW-0175">Coiled coil</keyword>
<dbReference type="Proteomes" id="UP000698028">
    <property type="component" value="Unassembled WGS sequence"/>
</dbReference>
<dbReference type="RefSeq" id="WP_218632166.1">
    <property type="nucleotide sequence ID" value="NZ_JAHVAH010000001.1"/>
</dbReference>
<evidence type="ECO:0000256" key="3">
    <source>
        <dbReference type="ARBA" id="ARBA00022448"/>
    </source>
</evidence>
<evidence type="ECO:0000259" key="12">
    <source>
        <dbReference type="Pfam" id="PF26002"/>
    </source>
</evidence>
<dbReference type="PANTHER" id="PTHR30386">
    <property type="entry name" value="MEMBRANE FUSION SUBUNIT OF EMRAB-TOLC MULTIDRUG EFFLUX PUMP"/>
    <property type="match status" value="1"/>
</dbReference>
<organism evidence="13 14">
    <name type="scientific">Sphingomicrobium clamense</name>
    <dbReference type="NCBI Taxonomy" id="2851013"/>
    <lineage>
        <taxon>Bacteria</taxon>
        <taxon>Pseudomonadati</taxon>
        <taxon>Pseudomonadota</taxon>
        <taxon>Alphaproteobacteria</taxon>
        <taxon>Sphingomonadales</taxon>
        <taxon>Sphingomonadaceae</taxon>
        <taxon>Sphingomicrobium</taxon>
    </lineage>
</organism>
<dbReference type="EMBL" id="JAHVAH010000001">
    <property type="protein sequence ID" value="MBW0144145.1"/>
    <property type="molecule type" value="Genomic_DNA"/>
</dbReference>
<evidence type="ECO:0000256" key="9">
    <source>
        <dbReference type="RuleBase" id="RU365093"/>
    </source>
</evidence>
<dbReference type="InterPro" id="IPR058781">
    <property type="entry name" value="HH_AprE-like"/>
</dbReference>
<evidence type="ECO:0000256" key="4">
    <source>
        <dbReference type="ARBA" id="ARBA00022475"/>
    </source>
</evidence>
<evidence type="ECO:0000256" key="10">
    <source>
        <dbReference type="SAM" id="Coils"/>
    </source>
</evidence>
<comment type="caution">
    <text evidence="13">The sequence shown here is derived from an EMBL/GenBank/DDBJ whole genome shotgun (WGS) entry which is preliminary data.</text>
</comment>
<dbReference type="InterPro" id="IPR010129">
    <property type="entry name" value="T1SS_HlyD"/>
</dbReference>
<dbReference type="Pfam" id="PF25994">
    <property type="entry name" value="HH_AprE"/>
    <property type="match status" value="1"/>
</dbReference>
<feature type="transmembrane region" description="Helical" evidence="9">
    <location>
        <begin position="37"/>
        <end position="55"/>
    </location>
</feature>
<evidence type="ECO:0000313" key="14">
    <source>
        <dbReference type="Proteomes" id="UP000698028"/>
    </source>
</evidence>
<evidence type="ECO:0000313" key="13">
    <source>
        <dbReference type="EMBL" id="MBW0144145.1"/>
    </source>
</evidence>
<evidence type="ECO:0000256" key="5">
    <source>
        <dbReference type="ARBA" id="ARBA00022519"/>
    </source>
</evidence>
<evidence type="ECO:0000259" key="11">
    <source>
        <dbReference type="Pfam" id="PF25994"/>
    </source>
</evidence>
<name>A0ABS6V3L5_9SPHN</name>
<comment type="subcellular location">
    <subcellularLocation>
        <location evidence="1 9">Cell inner membrane</location>
        <topology evidence="1 9">Single-pass membrane protein</topology>
    </subcellularLocation>
</comment>
<evidence type="ECO:0000256" key="8">
    <source>
        <dbReference type="ARBA" id="ARBA00023136"/>
    </source>
</evidence>
<proteinExistence type="inferred from homology"/>
<dbReference type="PANTHER" id="PTHR30386:SF26">
    <property type="entry name" value="TRANSPORT PROTEIN COMB"/>
    <property type="match status" value="1"/>
</dbReference>
<sequence length="446" mass="47954">MTDNPAISLPAAPDTQREPSWLDDLNSKIKPREMSNLLLWLVVFFFVAALIWAAFTELDRTIRGHGRIVPGPQMQVVSNLEGGVVSEIMAKVGDDVSEGDPLIALDQTQTGAALGASRTEYEALDLKARRLQAEIRGETPRFPPASDASMAGQIEIERALYASRMAELSGLVSAAQARISQSTRAVAEARSSYASRVAARDGAQAEVDALRPLVERGIEPRLSLQQAESRLSSASYDAQAAAAAVSRAEASVAEARSSLAQARQQWRARAANELATVQAQAAALQRNLPALADRVERTIVRSPLSGSVNRVLVSTVGGTVAPGQPLVEVVPSGDELIVEASISPKDIAQVRIGQDARIELTAYNSAVYGYLEGEVLTISPDTTVDERTGASFYTVQLATTDIPDDERNLEIGPGMVVNVMLLGEKQSVLDYILTPITRLRQRAFRE</sequence>
<evidence type="ECO:0000256" key="7">
    <source>
        <dbReference type="ARBA" id="ARBA00022989"/>
    </source>
</evidence>
<dbReference type="InterPro" id="IPR050739">
    <property type="entry name" value="MFP"/>
</dbReference>
<comment type="similarity">
    <text evidence="2 9">Belongs to the membrane fusion protein (MFP) (TC 8.A.1) family.</text>
</comment>
<keyword evidence="8 9" id="KW-0472">Membrane</keyword>
<gene>
    <name evidence="13" type="ORF">KTQ36_02395</name>
</gene>
<keyword evidence="14" id="KW-1185">Reference proteome</keyword>
<evidence type="ECO:0000256" key="1">
    <source>
        <dbReference type="ARBA" id="ARBA00004377"/>
    </source>
</evidence>
<feature type="domain" description="AprE-like long alpha-helical hairpin" evidence="11">
    <location>
        <begin position="112"/>
        <end position="294"/>
    </location>
</feature>
<protein>
    <recommendedName>
        <fullName evidence="9">Membrane fusion protein (MFP) family protein</fullName>
    </recommendedName>
</protein>
<evidence type="ECO:0000256" key="2">
    <source>
        <dbReference type="ARBA" id="ARBA00009477"/>
    </source>
</evidence>
<keyword evidence="4 9" id="KW-1003">Cell membrane</keyword>
<keyword evidence="7 9" id="KW-1133">Transmembrane helix</keyword>
<feature type="domain" description="AprE-like beta-barrel" evidence="12">
    <location>
        <begin position="336"/>
        <end position="421"/>
    </location>
</feature>
<keyword evidence="5 9" id="KW-0997">Cell inner membrane</keyword>
<dbReference type="Pfam" id="PF26002">
    <property type="entry name" value="Beta-barrel_AprE"/>
    <property type="match status" value="1"/>
</dbReference>
<evidence type="ECO:0000256" key="6">
    <source>
        <dbReference type="ARBA" id="ARBA00022692"/>
    </source>
</evidence>
<keyword evidence="6 9" id="KW-0812">Transmembrane</keyword>
<dbReference type="InterPro" id="IPR058982">
    <property type="entry name" value="Beta-barrel_AprE"/>
</dbReference>
<reference evidence="13 14" key="1">
    <citation type="submission" date="2021-07" db="EMBL/GenBank/DDBJ databases">
        <title>The draft genome sequence of Sphingomicrobium sp. B8.</title>
        <authorList>
            <person name="Mu L."/>
        </authorList>
    </citation>
    <scope>NUCLEOTIDE SEQUENCE [LARGE SCALE GENOMIC DNA]</scope>
    <source>
        <strain evidence="13 14">B8</strain>
    </source>
</reference>
<dbReference type="NCBIfam" id="TIGR01843">
    <property type="entry name" value="type_I_hlyD"/>
    <property type="match status" value="1"/>
</dbReference>
<keyword evidence="3 9" id="KW-0813">Transport</keyword>